<reference evidence="2" key="1">
    <citation type="submission" date="2016-10" db="EMBL/GenBank/DDBJ databases">
        <authorList>
            <person name="Varghese N."/>
            <person name="Submissions S."/>
        </authorList>
    </citation>
    <scope>NUCLEOTIDE SEQUENCE [LARGE SCALE GENOMIC DNA]</scope>
    <source>
        <strain evidence="2">ATCC 43811</strain>
    </source>
</reference>
<proteinExistence type="predicted"/>
<protein>
    <submittedName>
        <fullName evidence="1">Uncharacterized protein</fullName>
    </submittedName>
</protein>
<name>A0A1I1D953_BREAD</name>
<sequence length="181" mass="19844">MKHLFVIFLLLTPAGVYGFTGVFLGWESFSNPAVPLDSQADNLSVGIIGSTPTRIYFYYNLLGKFVFTRGASSGNLGWGMDMGAGIGYRFMNAAYKRSGWDLGMDLFGYFNPYFLNSETGYTDTVLYYGVGLGFNSIYKINPHIGVGLRAALKYNIGIKHLSSKQSDQGGILFTIGALLTF</sequence>
<dbReference type="Proteomes" id="UP000240042">
    <property type="component" value="Unassembled WGS sequence"/>
</dbReference>
<evidence type="ECO:0000313" key="2">
    <source>
        <dbReference type="Proteomes" id="UP000240042"/>
    </source>
</evidence>
<organism evidence="1 2">
    <name type="scientific">Brevinema andersonii</name>
    <dbReference type="NCBI Taxonomy" id="34097"/>
    <lineage>
        <taxon>Bacteria</taxon>
        <taxon>Pseudomonadati</taxon>
        <taxon>Spirochaetota</taxon>
        <taxon>Spirochaetia</taxon>
        <taxon>Brevinematales</taxon>
        <taxon>Brevinemataceae</taxon>
        <taxon>Brevinema</taxon>
    </lineage>
</organism>
<gene>
    <name evidence="1" type="ORF">SAMN02745150_00418</name>
</gene>
<evidence type="ECO:0000313" key="1">
    <source>
        <dbReference type="EMBL" id="SFB71334.1"/>
    </source>
</evidence>
<accession>A0A1I1D953</accession>
<dbReference type="RefSeq" id="WP_092317961.1">
    <property type="nucleotide sequence ID" value="NZ_FOKY01000001.1"/>
</dbReference>
<dbReference type="AlphaFoldDB" id="A0A1I1D953"/>
<dbReference type="EMBL" id="FOKY01000001">
    <property type="protein sequence ID" value="SFB71334.1"/>
    <property type="molecule type" value="Genomic_DNA"/>
</dbReference>
<keyword evidence="2" id="KW-1185">Reference proteome</keyword>